<dbReference type="AlphaFoldDB" id="A0AAN6SWM1"/>
<name>A0AAN6SWM1_9PEZI</name>
<proteinExistence type="predicted"/>
<comment type="caution">
    <text evidence="2">The sequence shown here is derived from an EMBL/GenBank/DDBJ whole genome shotgun (WGS) entry which is preliminary data.</text>
</comment>
<feature type="region of interest" description="Disordered" evidence="1">
    <location>
        <begin position="10"/>
        <end position="33"/>
    </location>
</feature>
<dbReference type="PANTHER" id="PTHR40788:SF2">
    <property type="entry name" value="CLR5 DOMAIN-CONTAINING PROTEIN"/>
    <property type="match status" value="1"/>
</dbReference>
<sequence>MQFRNDYRFNPFGPDGELHPLPPDDGTGPSLDDWDRDDPLSFFKLLNAGQPGGLPMPEMMDPSEVRKLVTKAIVPIILNCYVVMLNGMTGPDYDKLVAWEDHEDAFDWMHTRKQFLPGEALDILEAQDRLMKFLVHYCEKLLHDIPAADLLGDKYPVQPEPVLRSGVEPDGFDSLAVMAVMAEEAPYRPPGRLDFGRIESLLAARTSAAEDHFWSLREDSSSFNDQLLTYEEHRQEMMKDTVGKPHPALQVTKIDLFWERVIGNVLLGSHVELEVFEVLRRQAEELKRLQAKYEATLSPLKDLPQECLVAILRFRYFINQLAKDWLNDLKAMVVASLPMRSFFVRMPAEDLKMISIMGKPGLKQNAVERELIWLLQTLWEDRTDLFFARMPIIVDELERLLCAEPRARKLISGYVAGRIGDLSIMCECLRHLDIYQPWANGYENASVDREDGIKKDLDAWRDGCRGIVSTLKSKTVLTHFKLAHPTDKRFSYPTEKRRTKETVEALRQAEANLDAF</sequence>
<gene>
    <name evidence="2" type="ORF">N658DRAFT_511115</name>
</gene>
<protein>
    <submittedName>
        <fullName evidence="2">Uncharacterized protein</fullName>
    </submittedName>
</protein>
<reference evidence="2" key="2">
    <citation type="submission" date="2023-05" db="EMBL/GenBank/DDBJ databases">
        <authorList>
            <consortium name="Lawrence Berkeley National Laboratory"/>
            <person name="Steindorff A."/>
            <person name="Hensen N."/>
            <person name="Bonometti L."/>
            <person name="Westerberg I."/>
            <person name="Brannstrom I.O."/>
            <person name="Guillou S."/>
            <person name="Cros-Aarteil S."/>
            <person name="Calhoun S."/>
            <person name="Haridas S."/>
            <person name="Kuo A."/>
            <person name="Mondo S."/>
            <person name="Pangilinan J."/>
            <person name="Riley R."/>
            <person name="Labutti K."/>
            <person name="Andreopoulos B."/>
            <person name="Lipzen A."/>
            <person name="Chen C."/>
            <person name="Yanf M."/>
            <person name="Daum C."/>
            <person name="Ng V."/>
            <person name="Clum A."/>
            <person name="Ohm R."/>
            <person name="Martin F."/>
            <person name="Silar P."/>
            <person name="Natvig D."/>
            <person name="Lalanne C."/>
            <person name="Gautier V."/>
            <person name="Ament-Velasquez S.L."/>
            <person name="Kruys A."/>
            <person name="Hutchinson M.I."/>
            <person name="Powell A.J."/>
            <person name="Barry K."/>
            <person name="Miller A.N."/>
            <person name="Grigoriev I.V."/>
            <person name="Debuchy R."/>
            <person name="Gladieux P."/>
            <person name="Thoren M.H."/>
            <person name="Johannesson H."/>
        </authorList>
    </citation>
    <scope>NUCLEOTIDE SEQUENCE</scope>
    <source>
        <strain evidence="2">CBS 757.83</strain>
    </source>
</reference>
<organism evidence="2 3">
    <name type="scientific">Parathielavia hyrcaniae</name>
    <dbReference type="NCBI Taxonomy" id="113614"/>
    <lineage>
        <taxon>Eukaryota</taxon>
        <taxon>Fungi</taxon>
        <taxon>Dikarya</taxon>
        <taxon>Ascomycota</taxon>
        <taxon>Pezizomycotina</taxon>
        <taxon>Sordariomycetes</taxon>
        <taxon>Sordariomycetidae</taxon>
        <taxon>Sordariales</taxon>
        <taxon>Chaetomiaceae</taxon>
        <taxon>Parathielavia</taxon>
    </lineage>
</organism>
<dbReference type="PANTHER" id="PTHR40788">
    <property type="entry name" value="CLR5 DOMAIN-CONTAINING PROTEIN-RELATED"/>
    <property type="match status" value="1"/>
</dbReference>
<reference evidence="2" key="1">
    <citation type="journal article" date="2023" name="Mol. Phylogenet. Evol.">
        <title>Genome-scale phylogeny and comparative genomics of the fungal order Sordariales.</title>
        <authorList>
            <person name="Hensen N."/>
            <person name="Bonometti L."/>
            <person name="Westerberg I."/>
            <person name="Brannstrom I.O."/>
            <person name="Guillou S."/>
            <person name="Cros-Aarteil S."/>
            <person name="Calhoun S."/>
            <person name="Haridas S."/>
            <person name="Kuo A."/>
            <person name="Mondo S."/>
            <person name="Pangilinan J."/>
            <person name="Riley R."/>
            <person name="LaButti K."/>
            <person name="Andreopoulos B."/>
            <person name="Lipzen A."/>
            <person name="Chen C."/>
            <person name="Yan M."/>
            <person name="Daum C."/>
            <person name="Ng V."/>
            <person name="Clum A."/>
            <person name="Steindorff A."/>
            <person name="Ohm R.A."/>
            <person name="Martin F."/>
            <person name="Silar P."/>
            <person name="Natvig D.O."/>
            <person name="Lalanne C."/>
            <person name="Gautier V."/>
            <person name="Ament-Velasquez S.L."/>
            <person name="Kruys A."/>
            <person name="Hutchinson M.I."/>
            <person name="Powell A.J."/>
            <person name="Barry K."/>
            <person name="Miller A.N."/>
            <person name="Grigoriev I.V."/>
            <person name="Debuchy R."/>
            <person name="Gladieux P."/>
            <person name="Hiltunen Thoren M."/>
            <person name="Johannesson H."/>
        </authorList>
    </citation>
    <scope>NUCLEOTIDE SEQUENCE</scope>
    <source>
        <strain evidence="2">CBS 757.83</strain>
    </source>
</reference>
<evidence type="ECO:0000313" key="2">
    <source>
        <dbReference type="EMBL" id="KAK4096550.1"/>
    </source>
</evidence>
<evidence type="ECO:0000313" key="3">
    <source>
        <dbReference type="Proteomes" id="UP001305647"/>
    </source>
</evidence>
<evidence type="ECO:0000256" key="1">
    <source>
        <dbReference type="SAM" id="MobiDB-lite"/>
    </source>
</evidence>
<keyword evidence="3" id="KW-1185">Reference proteome</keyword>
<dbReference type="Proteomes" id="UP001305647">
    <property type="component" value="Unassembled WGS sequence"/>
</dbReference>
<accession>A0AAN6SWM1</accession>
<dbReference type="EMBL" id="MU863708">
    <property type="protein sequence ID" value="KAK4096550.1"/>
    <property type="molecule type" value="Genomic_DNA"/>
</dbReference>